<evidence type="ECO:0000256" key="1">
    <source>
        <dbReference type="ARBA" id="ARBA00023239"/>
    </source>
</evidence>
<reference evidence="4" key="1">
    <citation type="journal article" date="2019" name="Int. J. Syst. Evol. Microbiol.">
        <title>The Global Catalogue of Microorganisms (GCM) 10K type strain sequencing project: providing services to taxonomists for standard genome sequencing and annotation.</title>
        <authorList>
            <consortium name="The Broad Institute Genomics Platform"/>
            <consortium name="The Broad Institute Genome Sequencing Center for Infectious Disease"/>
            <person name="Wu L."/>
            <person name="Ma J."/>
        </authorList>
    </citation>
    <scope>NUCLEOTIDE SEQUENCE [LARGE SCALE GENOMIC DNA]</scope>
    <source>
        <strain evidence="4">CCUG 57508</strain>
    </source>
</reference>
<dbReference type="RefSeq" id="WP_386053914.1">
    <property type="nucleotide sequence ID" value="NZ_JBHTKH010000012.1"/>
</dbReference>
<protein>
    <submittedName>
        <fullName evidence="3">Amidohydrolase family protein</fullName>
    </submittedName>
</protein>
<dbReference type="InterPro" id="IPR006680">
    <property type="entry name" value="Amidohydro-rel"/>
</dbReference>
<gene>
    <name evidence="3" type="ORF">ACFQ2V_16335</name>
</gene>
<dbReference type="Pfam" id="PF04909">
    <property type="entry name" value="Amidohydro_2"/>
    <property type="match status" value="1"/>
</dbReference>
<sequence>MIVDALVTLGTSRFGMQLQPETALERCRAGGIDMAVATAPHPVDHDFDRANRELADAVDAASGRLVGLCRVDPWDGEDALALLERSVNEHGHRGLLLHPAEEHFRINDARLIPLAQLAENLGIPVLVAAGYPWLSEPSQVAQFAGWCPGVPVVMTNGGQFNISGLSQIDAEAALRLDNVHIQTSGVYREDFLQKVVRTFGVERVMFASAAPYFDLDYERMRVGLLHVAEEERAQIFAGNAQRVFRLDERVNA</sequence>
<dbReference type="PANTHER" id="PTHR21240">
    <property type="entry name" value="2-AMINO-3-CARBOXYLMUCONATE-6-SEMIALDEHYDE DECARBOXYLASE"/>
    <property type="match status" value="1"/>
</dbReference>
<keyword evidence="1" id="KW-0456">Lyase</keyword>
<feature type="domain" description="Amidohydrolase-related" evidence="2">
    <location>
        <begin position="29"/>
        <end position="246"/>
    </location>
</feature>
<dbReference type="Gene3D" id="3.20.20.140">
    <property type="entry name" value="Metal-dependent hydrolases"/>
    <property type="match status" value="1"/>
</dbReference>
<name>A0ABW3MYV2_9MICO</name>
<organism evidence="3 4">
    <name type="scientific">Terrabacter terrigena</name>
    <dbReference type="NCBI Taxonomy" id="574718"/>
    <lineage>
        <taxon>Bacteria</taxon>
        <taxon>Bacillati</taxon>
        <taxon>Actinomycetota</taxon>
        <taxon>Actinomycetes</taxon>
        <taxon>Micrococcales</taxon>
        <taxon>Intrasporangiaceae</taxon>
        <taxon>Terrabacter</taxon>
    </lineage>
</organism>
<proteinExistence type="predicted"/>
<dbReference type="InterPro" id="IPR032466">
    <property type="entry name" value="Metal_Hydrolase"/>
</dbReference>
<evidence type="ECO:0000259" key="2">
    <source>
        <dbReference type="Pfam" id="PF04909"/>
    </source>
</evidence>
<dbReference type="SUPFAM" id="SSF51556">
    <property type="entry name" value="Metallo-dependent hydrolases"/>
    <property type="match status" value="1"/>
</dbReference>
<dbReference type="Proteomes" id="UP001597046">
    <property type="component" value="Unassembled WGS sequence"/>
</dbReference>
<dbReference type="InterPro" id="IPR032465">
    <property type="entry name" value="ACMSD"/>
</dbReference>
<evidence type="ECO:0000313" key="4">
    <source>
        <dbReference type="Proteomes" id="UP001597046"/>
    </source>
</evidence>
<dbReference type="EMBL" id="JBHTKH010000012">
    <property type="protein sequence ID" value="MFD1055883.1"/>
    <property type="molecule type" value="Genomic_DNA"/>
</dbReference>
<keyword evidence="4" id="KW-1185">Reference proteome</keyword>
<accession>A0ABW3MYV2</accession>
<dbReference type="PANTHER" id="PTHR21240:SF19">
    <property type="entry name" value="CATALYTIC_ HYDROLASE"/>
    <property type="match status" value="1"/>
</dbReference>
<evidence type="ECO:0000313" key="3">
    <source>
        <dbReference type="EMBL" id="MFD1055883.1"/>
    </source>
</evidence>
<comment type="caution">
    <text evidence="3">The sequence shown here is derived from an EMBL/GenBank/DDBJ whole genome shotgun (WGS) entry which is preliminary data.</text>
</comment>